<dbReference type="AlphaFoldDB" id="A0A433QH97"/>
<gene>
    <name evidence="1" type="ORF">BC938DRAFT_480961</name>
</gene>
<proteinExistence type="predicted"/>
<dbReference type="Proteomes" id="UP000274822">
    <property type="component" value="Unassembled WGS sequence"/>
</dbReference>
<comment type="caution">
    <text evidence="1">The sequence shown here is derived from an EMBL/GenBank/DDBJ whole genome shotgun (WGS) entry which is preliminary data.</text>
</comment>
<name>A0A433QH97_9FUNG</name>
<dbReference type="EMBL" id="RBNJ01005511">
    <property type="protein sequence ID" value="RUS29175.1"/>
    <property type="molecule type" value="Genomic_DNA"/>
</dbReference>
<organism evidence="1 2">
    <name type="scientific">Jimgerdemannia flammicorona</name>
    <dbReference type="NCBI Taxonomy" id="994334"/>
    <lineage>
        <taxon>Eukaryota</taxon>
        <taxon>Fungi</taxon>
        <taxon>Fungi incertae sedis</taxon>
        <taxon>Mucoromycota</taxon>
        <taxon>Mucoromycotina</taxon>
        <taxon>Endogonomycetes</taxon>
        <taxon>Endogonales</taxon>
        <taxon>Endogonaceae</taxon>
        <taxon>Jimgerdemannia</taxon>
    </lineage>
</organism>
<accession>A0A433QH97</accession>
<sequence>MALLWSTSSIWDSHYTAWFSPSRYPDLHEIRTYAAIQSHLMGPHRIHAIHDYLSRSLRDAQIQVAKRTRRRTLTFARLVQ</sequence>
<evidence type="ECO:0000313" key="1">
    <source>
        <dbReference type="EMBL" id="RUS29175.1"/>
    </source>
</evidence>
<protein>
    <submittedName>
        <fullName evidence="1">Uncharacterized protein</fullName>
    </submittedName>
</protein>
<evidence type="ECO:0000313" key="2">
    <source>
        <dbReference type="Proteomes" id="UP000274822"/>
    </source>
</evidence>
<keyword evidence="2" id="KW-1185">Reference proteome</keyword>
<reference evidence="1 2" key="1">
    <citation type="journal article" date="2018" name="New Phytol.">
        <title>Phylogenomics of Endogonaceae and evolution of mycorrhizas within Mucoromycota.</title>
        <authorList>
            <person name="Chang Y."/>
            <person name="Desiro A."/>
            <person name="Na H."/>
            <person name="Sandor L."/>
            <person name="Lipzen A."/>
            <person name="Clum A."/>
            <person name="Barry K."/>
            <person name="Grigoriev I.V."/>
            <person name="Martin F.M."/>
            <person name="Stajich J.E."/>
            <person name="Smith M.E."/>
            <person name="Bonito G."/>
            <person name="Spatafora J.W."/>
        </authorList>
    </citation>
    <scope>NUCLEOTIDE SEQUENCE [LARGE SCALE GENOMIC DNA]</scope>
    <source>
        <strain evidence="1 2">AD002</strain>
    </source>
</reference>